<comment type="caution">
    <text evidence="1">The sequence shown here is derived from an EMBL/GenBank/DDBJ whole genome shotgun (WGS) entry which is preliminary data.</text>
</comment>
<protein>
    <submittedName>
        <fullName evidence="1">Uncharacterized protein</fullName>
    </submittedName>
</protein>
<evidence type="ECO:0000313" key="1">
    <source>
        <dbReference type="EMBL" id="GBM99162.1"/>
    </source>
</evidence>
<proteinExistence type="predicted"/>
<dbReference type="AlphaFoldDB" id="A0A4Y2KCS8"/>
<accession>A0A4Y2KCS8</accession>
<evidence type="ECO:0000313" key="2">
    <source>
        <dbReference type="Proteomes" id="UP000499080"/>
    </source>
</evidence>
<feature type="non-terminal residue" evidence="1">
    <location>
        <position position="50"/>
    </location>
</feature>
<dbReference type="Proteomes" id="UP000499080">
    <property type="component" value="Unassembled WGS sequence"/>
</dbReference>
<organism evidence="1 2">
    <name type="scientific">Araneus ventricosus</name>
    <name type="common">Orbweaver spider</name>
    <name type="synonym">Epeira ventricosa</name>
    <dbReference type="NCBI Taxonomy" id="182803"/>
    <lineage>
        <taxon>Eukaryota</taxon>
        <taxon>Metazoa</taxon>
        <taxon>Ecdysozoa</taxon>
        <taxon>Arthropoda</taxon>
        <taxon>Chelicerata</taxon>
        <taxon>Arachnida</taxon>
        <taxon>Araneae</taxon>
        <taxon>Araneomorphae</taxon>
        <taxon>Entelegynae</taxon>
        <taxon>Araneoidea</taxon>
        <taxon>Araneidae</taxon>
        <taxon>Araneus</taxon>
    </lineage>
</organism>
<name>A0A4Y2KCS8_ARAVE</name>
<gene>
    <name evidence="1" type="ORF">AVEN_257810_1</name>
</gene>
<sequence length="50" mass="5325">MAKRVGIVGAVVCLQPIASFSPLVLTPNLPSLSCYNILGDFLGLLLDEHE</sequence>
<keyword evidence="2" id="KW-1185">Reference proteome</keyword>
<reference evidence="1 2" key="1">
    <citation type="journal article" date="2019" name="Sci. Rep.">
        <title>Orb-weaving spider Araneus ventricosus genome elucidates the spidroin gene catalogue.</title>
        <authorList>
            <person name="Kono N."/>
            <person name="Nakamura H."/>
            <person name="Ohtoshi R."/>
            <person name="Moran D.A.P."/>
            <person name="Shinohara A."/>
            <person name="Yoshida Y."/>
            <person name="Fujiwara M."/>
            <person name="Mori M."/>
            <person name="Tomita M."/>
            <person name="Arakawa K."/>
        </authorList>
    </citation>
    <scope>NUCLEOTIDE SEQUENCE [LARGE SCALE GENOMIC DNA]</scope>
</reference>
<dbReference type="EMBL" id="BGPR01113826">
    <property type="protein sequence ID" value="GBM99162.1"/>
    <property type="molecule type" value="Genomic_DNA"/>
</dbReference>